<evidence type="ECO:0000313" key="2">
    <source>
        <dbReference type="Proteomes" id="UP000034627"/>
    </source>
</evidence>
<dbReference type="EMBL" id="LBYR01000038">
    <property type="protein sequence ID" value="KKR54436.1"/>
    <property type="molecule type" value="Genomic_DNA"/>
</dbReference>
<evidence type="ECO:0000313" key="1">
    <source>
        <dbReference type="EMBL" id="KKR54436.1"/>
    </source>
</evidence>
<sequence length="64" mass="7193">MSSPSILRVNPIGSILAQQEDLLSPGVLRSKCLDHKHSGQWFLCLVPIEVLEMMARQVRHLKDA</sequence>
<dbReference type="AlphaFoldDB" id="A0A0G0RWX0"/>
<name>A0A0G0RWX0_9BACT</name>
<protein>
    <submittedName>
        <fullName evidence="1">Uncharacterized protein</fullName>
    </submittedName>
</protein>
<comment type="caution">
    <text evidence="1">The sequence shown here is derived from an EMBL/GenBank/DDBJ whole genome shotgun (WGS) entry which is preliminary data.</text>
</comment>
<reference evidence="1 2" key="1">
    <citation type="journal article" date="2015" name="Nature">
        <title>rRNA introns, odd ribosomes, and small enigmatic genomes across a large radiation of phyla.</title>
        <authorList>
            <person name="Brown C.T."/>
            <person name="Hug L.A."/>
            <person name="Thomas B.C."/>
            <person name="Sharon I."/>
            <person name="Castelle C.J."/>
            <person name="Singh A."/>
            <person name="Wilkins M.J."/>
            <person name="Williams K.H."/>
            <person name="Banfield J.F."/>
        </authorList>
    </citation>
    <scope>NUCLEOTIDE SEQUENCE [LARGE SCALE GENOMIC DNA]</scope>
</reference>
<gene>
    <name evidence="1" type="ORF">UT93_C0038G0010</name>
</gene>
<proteinExistence type="predicted"/>
<organism evidence="1 2">
    <name type="scientific">Candidatus Woesebacteria bacterium GW2011_GWF1_40_24</name>
    <dbReference type="NCBI Taxonomy" id="1618601"/>
    <lineage>
        <taxon>Bacteria</taxon>
        <taxon>Candidatus Woeseibacteriota</taxon>
    </lineage>
</organism>
<accession>A0A0G0RWX0</accession>
<dbReference type="Proteomes" id="UP000034627">
    <property type="component" value="Unassembled WGS sequence"/>
</dbReference>